<gene>
    <name evidence="1" type="ORF">E6W99_14385</name>
</gene>
<protein>
    <submittedName>
        <fullName evidence="1">DUF1850 domain-containing protein</fullName>
    </submittedName>
</protein>
<dbReference type="RefSeq" id="WP_136355043.1">
    <property type="nucleotide sequence ID" value="NZ_CP046266.1"/>
</dbReference>
<comment type="caution">
    <text evidence="1">The sequence shown here is derived from an EMBL/GenBank/DDBJ whole genome shotgun (WGS) entry which is preliminary data.</text>
</comment>
<accession>A0A4S4BUX9</accession>
<organism evidence="1 2">
    <name type="scientific">Metabacillus sediminilitoris</name>
    <dbReference type="NCBI Taxonomy" id="2567941"/>
    <lineage>
        <taxon>Bacteria</taxon>
        <taxon>Bacillati</taxon>
        <taxon>Bacillota</taxon>
        <taxon>Bacilli</taxon>
        <taxon>Bacillales</taxon>
        <taxon>Bacillaceae</taxon>
        <taxon>Metabacillus</taxon>
    </lineage>
</organism>
<evidence type="ECO:0000313" key="2">
    <source>
        <dbReference type="Proteomes" id="UP000310334"/>
    </source>
</evidence>
<dbReference type="AlphaFoldDB" id="A0A4S4BUX9"/>
<name>A0A4S4BUX9_9BACI</name>
<keyword evidence="2" id="KW-1185">Reference proteome</keyword>
<dbReference type="Pfam" id="PF08905">
    <property type="entry name" value="DUF1850"/>
    <property type="match status" value="1"/>
</dbReference>
<dbReference type="Proteomes" id="UP000310334">
    <property type="component" value="Unassembled WGS sequence"/>
</dbReference>
<evidence type="ECO:0000313" key="1">
    <source>
        <dbReference type="EMBL" id="THF78909.1"/>
    </source>
</evidence>
<dbReference type="OrthoDB" id="4304at2"/>
<dbReference type="InterPro" id="IPR015001">
    <property type="entry name" value="DUF1850"/>
</dbReference>
<sequence length="172" mass="20433">MRKWKVAVILLFVSLLLFFFFLFFIPYKQVIAFTYEDKEHLLAYVSLKNDQTFQLKYTHSIHLSDVLESYRIDDKQFTLTELAYEDFAVGMPSNAEKGEVFEEKDGVYYIKNMNRSFPFIDLRIGQVRANHRLIYQHITYTLSNSIKPGTWVRISIKKITLWQQWKGVNING</sequence>
<reference evidence="1 2" key="1">
    <citation type="submission" date="2019-04" db="EMBL/GenBank/DDBJ databases">
        <title>Bacillus sediminilitoris sp. nov., isolated from a tidal flat sediment on the East China Sea.</title>
        <authorList>
            <person name="Wei Y."/>
            <person name="Mao H."/>
            <person name="Fang J."/>
        </authorList>
    </citation>
    <scope>NUCLEOTIDE SEQUENCE [LARGE SCALE GENOMIC DNA]</scope>
    <source>
        <strain evidence="1 2">DSL-17</strain>
    </source>
</reference>
<dbReference type="EMBL" id="SSNT01000010">
    <property type="protein sequence ID" value="THF78909.1"/>
    <property type="molecule type" value="Genomic_DNA"/>
</dbReference>
<proteinExistence type="predicted"/>